<comment type="caution">
    <text evidence="1">The sequence shown here is derived from an EMBL/GenBank/DDBJ whole genome shotgun (WGS) entry which is preliminary data.</text>
</comment>
<dbReference type="RefSeq" id="WP_109403475.1">
    <property type="nucleotide sequence ID" value="NZ_QFFG01000001.1"/>
</dbReference>
<sequence length="102" mass="12321">MKNLKTFLTLVFLVVLYSCDDLPNQEEYEKIYFKMPIKEFLKNHPKAKIEFRKNNLTLEIYSIVYKGKDKPSYRGFYYFYKSKLSYTDRGTSAKKDYKINLD</sequence>
<evidence type="ECO:0000313" key="1">
    <source>
        <dbReference type="EMBL" id="PWG06567.1"/>
    </source>
</evidence>
<name>A0A2U2JE03_9FLAO</name>
<accession>A0A2U2JE03</accession>
<dbReference type="EMBL" id="QFFG01000001">
    <property type="protein sequence ID" value="PWG06567.1"/>
    <property type="molecule type" value="Genomic_DNA"/>
</dbReference>
<dbReference type="Proteomes" id="UP000245670">
    <property type="component" value="Unassembled WGS sequence"/>
</dbReference>
<gene>
    <name evidence="1" type="ORF">DIS07_01660</name>
</gene>
<dbReference type="AlphaFoldDB" id="A0A2U2JE03"/>
<evidence type="ECO:0008006" key="3">
    <source>
        <dbReference type="Google" id="ProtNLM"/>
    </source>
</evidence>
<proteinExistence type="predicted"/>
<evidence type="ECO:0000313" key="2">
    <source>
        <dbReference type="Proteomes" id="UP000245670"/>
    </source>
</evidence>
<reference evidence="1 2" key="1">
    <citation type="submission" date="2018-05" db="EMBL/GenBank/DDBJ databases">
        <title>Polaribacter aquimarinus sp. nov., isolated from sediment in a sediment of sea.</title>
        <authorList>
            <person name="Lu D."/>
        </authorList>
    </citation>
    <scope>NUCLEOTIDE SEQUENCE [LARGE SCALE GENOMIC DNA]</scope>
    <source>
        <strain evidence="1 2">ZY113</strain>
    </source>
</reference>
<dbReference type="PROSITE" id="PS51257">
    <property type="entry name" value="PROKAR_LIPOPROTEIN"/>
    <property type="match status" value="1"/>
</dbReference>
<keyword evidence="2" id="KW-1185">Reference proteome</keyword>
<organism evidence="1 2">
    <name type="scientific">Polaribacter aquimarinus</name>
    <dbReference type="NCBI Taxonomy" id="2100726"/>
    <lineage>
        <taxon>Bacteria</taxon>
        <taxon>Pseudomonadati</taxon>
        <taxon>Bacteroidota</taxon>
        <taxon>Flavobacteriia</taxon>
        <taxon>Flavobacteriales</taxon>
        <taxon>Flavobacteriaceae</taxon>
    </lineage>
</organism>
<protein>
    <recommendedName>
        <fullName evidence="3">Lipoprotein</fullName>
    </recommendedName>
</protein>